<feature type="compositionally biased region" description="Basic residues" evidence="1">
    <location>
        <begin position="278"/>
        <end position="291"/>
    </location>
</feature>
<comment type="caution">
    <text evidence="3">The sequence shown here is derived from an EMBL/GenBank/DDBJ whole genome shotgun (WGS) entry which is preliminary data.</text>
</comment>
<keyword evidence="2" id="KW-0812">Transmembrane</keyword>
<keyword evidence="2" id="KW-0472">Membrane</keyword>
<reference evidence="3" key="1">
    <citation type="submission" date="2023-07" db="EMBL/GenBank/DDBJ databases">
        <authorList>
            <consortium name="AG Swart"/>
            <person name="Singh M."/>
            <person name="Singh A."/>
            <person name="Seah K."/>
            <person name="Emmerich C."/>
        </authorList>
    </citation>
    <scope>NUCLEOTIDE SEQUENCE</scope>
    <source>
        <strain evidence="3">DP1</strain>
    </source>
</reference>
<feature type="transmembrane region" description="Helical" evidence="2">
    <location>
        <begin position="130"/>
        <end position="149"/>
    </location>
</feature>
<evidence type="ECO:0000256" key="2">
    <source>
        <dbReference type="SAM" id="Phobius"/>
    </source>
</evidence>
<evidence type="ECO:0000313" key="3">
    <source>
        <dbReference type="EMBL" id="CAI2376987.1"/>
    </source>
</evidence>
<sequence>MFKNSLKILPSLIQANRLSPFSKLRISAFQLRCFSQKQKASSDKPEKMTAEERAEKNKEEFKEELMDQGDMDWNIYLDREGQKKDTTELLTKEELALAIEILENEDVEKYKLLEITEMAVSKYSVYKKMLLYFNIPLVISIPLICEFLIDMTHPKASLLYGLLYTADTLFFMNAYMVYKLLKNAVVTIHYVTKSGMFEIQHLPIFGNNQEKYLETVAPEHISRTPNVKIDPFVAYRNNSNGRKYITEGMCGWADRHFFDSVIGRAKEEKGPQVSEKIRRNREKSKKGSPFD</sequence>
<evidence type="ECO:0000256" key="1">
    <source>
        <dbReference type="SAM" id="MobiDB-lite"/>
    </source>
</evidence>
<dbReference type="Proteomes" id="UP001295684">
    <property type="component" value="Unassembled WGS sequence"/>
</dbReference>
<keyword evidence="2" id="KW-1133">Transmembrane helix</keyword>
<keyword evidence="4" id="KW-1185">Reference proteome</keyword>
<evidence type="ECO:0008006" key="5">
    <source>
        <dbReference type="Google" id="ProtNLM"/>
    </source>
</evidence>
<name>A0AAD2D1X3_EUPCR</name>
<feature type="region of interest" description="Disordered" evidence="1">
    <location>
        <begin position="266"/>
        <end position="291"/>
    </location>
</feature>
<feature type="transmembrane region" description="Helical" evidence="2">
    <location>
        <begin position="161"/>
        <end position="178"/>
    </location>
</feature>
<accession>A0AAD2D1X3</accession>
<organism evidence="3 4">
    <name type="scientific">Euplotes crassus</name>
    <dbReference type="NCBI Taxonomy" id="5936"/>
    <lineage>
        <taxon>Eukaryota</taxon>
        <taxon>Sar</taxon>
        <taxon>Alveolata</taxon>
        <taxon>Ciliophora</taxon>
        <taxon>Intramacronucleata</taxon>
        <taxon>Spirotrichea</taxon>
        <taxon>Hypotrichia</taxon>
        <taxon>Euplotida</taxon>
        <taxon>Euplotidae</taxon>
        <taxon>Moneuplotes</taxon>
    </lineage>
</organism>
<proteinExistence type="predicted"/>
<dbReference type="EMBL" id="CAMPGE010018581">
    <property type="protein sequence ID" value="CAI2376987.1"/>
    <property type="molecule type" value="Genomic_DNA"/>
</dbReference>
<dbReference type="AlphaFoldDB" id="A0AAD2D1X3"/>
<gene>
    <name evidence="3" type="ORF">ECRASSUSDP1_LOCUS18366</name>
</gene>
<protein>
    <recommendedName>
        <fullName evidence="5">Transmembrane protein</fullName>
    </recommendedName>
</protein>
<evidence type="ECO:0000313" key="4">
    <source>
        <dbReference type="Proteomes" id="UP001295684"/>
    </source>
</evidence>